<protein>
    <submittedName>
        <fullName evidence="6">Neurocalcin-delta B</fullName>
    </submittedName>
</protein>
<dbReference type="InterPro" id="IPR018247">
    <property type="entry name" value="EF_Hand_1_Ca_BS"/>
</dbReference>
<comment type="caution">
    <text evidence="6">The sequence shown here is derived from an EMBL/GenBank/DDBJ whole genome shotgun (WGS) entry which is preliminary data.</text>
</comment>
<keyword evidence="3" id="KW-0106">Calcium</keyword>
<dbReference type="Pfam" id="PF13499">
    <property type="entry name" value="EF-hand_7"/>
    <property type="match status" value="1"/>
</dbReference>
<evidence type="ECO:0000256" key="4">
    <source>
        <dbReference type="SAM" id="Phobius"/>
    </source>
</evidence>
<dbReference type="GO" id="GO:0005509">
    <property type="term" value="F:calcium ion binding"/>
    <property type="evidence" value="ECO:0007669"/>
    <property type="project" value="InterPro"/>
</dbReference>
<organism evidence="6 7">
    <name type="scientific">Oryzias melastigma</name>
    <name type="common">Marine medaka</name>
    <dbReference type="NCBI Taxonomy" id="30732"/>
    <lineage>
        <taxon>Eukaryota</taxon>
        <taxon>Metazoa</taxon>
        <taxon>Chordata</taxon>
        <taxon>Craniata</taxon>
        <taxon>Vertebrata</taxon>
        <taxon>Euteleostomi</taxon>
        <taxon>Actinopterygii</taxon>
        <taxon>Neopterygii</taxon>
        <taxon>Teleostei</taxon>
        <taxon>Neoteleostei</taxon>
        <taxon>Acanthomorphata</taxon>
        <taxon>Ovalentaria</taxon>
        <taxon>Atherinomorphae</taxon>
        <taxon>Beloniformes</taxon>
        <taxon>Adrianichthyidae</taxon>
        <taxon>Oryziinae</taxon>
        <taxon>Oryzias</taxon>
    </lineage>
</organism>
<dbReference type="PROSITE" id="PS50222">
    <property type="entry name" value="EF_HAND_2"/>
    <property type="match status" value="1"/>
</dbReference>
<evidence type="ECO:0000259" key="5">
    <source>
        <dbReference type="PROSITE" id="PS50222"/>
    </source>
</evidence>
<dbReference type="PROSITE" id="PS00018">
    <property type="entry name" value="EF_HAND_1"/>
    <property type="match status" value="1"/>
</dbReference>
<dbReference type="Proteomes" id="UP000646548">
    <property type="component" value="Unassembled WGS sequence"/>
</dbReference>
<dbReference type="GO" id="GO:0015631">
    <property type="term" value="F:tubulin binding"/>
    <property type="evidence" value="ECO:0007669"/>
    <property type="project" value="TreeGrafter"/>
</dbReference>
<dbReference type="AlphaFoldDB" id="A0A834FPC2"/>
<evidence type="ECO:0000256" key="2">
    <source>
        <dbReference type="ARBA" id="ARBA00022737"/>
    </source>
</evidence>
<feature type="domain" description="EF-hand" evidence="5">
    <location>
        <begin position="239"/>
        <end position="274"/>
    </location>
</feature>
<dbReference type="PANTHER" id="PTHR23055">
    <property type="entry name" value="CALCIUM BINDING PROTEINS"/>
    <property type="match status" value="1"/>
</dbReference>
<evidence type="ECO:0000256" key="1">
    <source>
        <dbReference type="ARBA" id="ARBA00022723"/>
    </source>
</evidence>
<keyword evidence="4" id="KW-0812">Transmembrane</keyword>
<dbReference type="PANTHER" id="PTHR23055:SF64">
    <property type="entry name" value="NEUROCALCIN-DELTA B"/>
    <property type="match status" value="1"/>
</dbReference>
<evidence type="ECO:0000313" key="6">
    <source>
        <dbReference type="EMBL" id="KAF6737849.1"/>
    </source>
</evidence>
<reference evidence="6" key="1">
    <citation type="journal article" name="BMC Genomics">
        <title>Long-read sequencing and de novo genome assembly of marine medaka (Oryzias melastigma).</title>
        <authorList>
            <person name="Liang P."/>
            <person name="Saqib H.S.A."/>
            <person name="Ni X."/>
            <person name="Shen Y."/>
        </authorList>
    </citation>
    <scope>NUCLEOTIDE SEQUENCE</scope>
    <source>
        <strain evidence="6">Bigg-433</strain>
    </source>
</reference>
<keyword evidence="4" id="KW-1133">Transmembrane helix</keyword>
<dbReference type="GO" id="GO:0019722">
    <property type="term" value="P:calcium-mediated signaling"/>
    <property type="evidence" value="ECO:0007669"/>
    <property type="project" value="TreeGrafter"/>
</dbReference>
<gene>
    <name evidence="6" type="ORF">FQA47_023581</name>
</gene>
<accession>A0A834FPC2</accession>
<keyword evidence="2" id="KW-0677">Repeat</keyword>
<dbReference type="GO" id="GO:0003779">
    <property type="term" value="F:actin binding"/>
    <property type="evidence" value="ECO:0007669"/>
    <property type="project" value="TreeGrafter"/>
</dbReference>
<dbReference type="InterPro" id="IPR011992">
    <property type="entry name" value="EF-hand-dom_pair"/>
</dbReference>
<sequence length="287" mass="31225">MKFDGNSRSTFNFIFLTSPPLLFPSSPPPPIQVHQPVISDNDAPHWCPAHHVIRSLDVTAGGCGAKRSLSDGSDTGARSSDYERHQTAALSGASFLLLLAGLPATLTFLSLNLLLDFTLGQRLAVKQGKVLSTLVGSAAAAALTSPTASATAAVMGKQNSKLRPDVMQDLMDNTDFTEHEITEWYKGFLRDCPSGALSMEEFKKIYANFFPYGDASKFAEHAIYKMVSSVMKMPEDESTPEKRTDKIFRQMDTNKDGKLSLEEFVEGAKNDPSIVRLLQCDPSSAGQ</sequence>
<name>A0A834FPC2_ORYME</name>
<dbReference type="EMBL" id="WKFB01000044">
    <property type="protein sequence ID" value="KAF6737849.1"/>
    <property type="molecule type" value="Genomic_DNA"/>
</dbReference>
<proteinExistence type="predicted"/>
<dbReference type="CDD" id="cd00051">
    <property type="entry name" value="EFh"/>
    <property type="match status" value="1"/>
</dbReference>
<evidence type="ECO:0000256" key="3">
    <source>
        <dbReference type="ARBA" id="ARBA00022837"/>
    </source>
</evidence>
<evidence type="ECO:0000313" key="7">
    <source>
        <dbReference type="Proteomes" id="UP000646548"/>
    </source>
</evidence>
<dbReference type="SMART" id="SM00054">
    <property type="entry name" value="EFh"/>
    <property type="match status" value="1"/>
</dbReference>
<dbReference type="PRINTS" id="PR00450">
    <property type="entry name" value="RECOVERIN"/>
</dbReference>
<dbReference type="SUPFAM" id="SSF47473">
    <property type="entry name" value="EF-hand"/>
    <property type="match status" value="1"/>
</dbReference>
<keyword evidence="1" id="KW-0479">Metal-binding</keyword>
<dbReference type="Gene3D" id="1.10.238.10">
    <property type="entry name" value="EF-hand"/>
    <property type="match status" value="2"/>
</dbReference>
<dbReference type="InterPro" id="IPR002048">
    <property type="entry name" value="EF_hand_dom"/>
</dbReference>
<feature type="transmembrane region" description="Helical" evidence="4">
    <location>
        <begin position="88"/>
        <end position="111"/>
    </location>
</feature>
<keyword evidence="4" id="KW-0472">Membrane</keyword>
<dbReference type="InterPro" id="IPR028846">
    <property type="entry name" value="Recoverin"/>
</dbReference>